<dbReference type="Proteomes" id="UP000001072">
    <property type="component" value="Unassembled WGS sequence"/>
</dbReference>
<proteinExistence type="predicted"/>
<accession>F4RPX6</accession>
<evidence type="ECO:0000256" key="3">
    <source>
        <dbReference type="SAM" id="Phobius"/>
    </source>
</evidence>
<feature type="transmembrane region" description="Helical" evidence="3">
    <location>
        <begin position="20"/>
        <end position="43"/>
    </location>
</feature>
<feature type="coiled-coil region" evidence="1">
    <location>
        <begin position="457"/>
        <end position="487"/>
    </location>
</feature>
<sequence length="500" mass="56859">MALTSQYSSLRSSTSSSHLVYFEILILILPFPLDFLLHLYLNLIGSLIDEFTLKFHQLSNRVEIIYSISCHQFLNFLFYLIQLKFIFGEPFPISSTTKPFDSYHLLSSSNQQQQPSSPHSKLSSYSNSRASILITNNCDHHPLALNLALEFAKVGYHVFLQVSSHSQLSEVILRWQRLKSQINKSHQSQLPLNQLFSIHQPDSHQPHSQKSTITGSLIPLVYTTHHLDQRNDAISTIRAYAREESFDMMSLIHVIHPQFIRQSHLNPPLTPTPSLSPSLSPSRSTRRLSVTSHDPIGLSSPTHHVMNLNHHSSSSSLNISSPTTTFYPNHQIPISSCSESYLFDTFNDLLLGPLSHTQDFLPTLISLKGRVLHIWASEQKRDGGKVDEDDSINLMGLGRDGVKRMVKMLGSELKAFGIPVSLIFTKTNKCKKIKVSNHQLTNDVRSILTEESDPLILRTFQNQVEIKQEEERKFKQKEVEEEEDEDEKPRSLIEICSKCS</sequence>
<keyword evidence="3" id="KW-0812">Transmembrane</keyword>
<reference evidence="5" key="1">
    <citation type="journal article" date="2011" name="Proc. Natl. Acad. Sci. U.S.A.">
        <title>Obligate biotrophy features unraveled by the genomic analysis of rust fungi.</title>
        <authorList>
            <person name="Duplessis S."/>
            <person name="Cuomo C.A."/>
            <person name="Lin Y.-C."/>
            <person name="Aerts A."/>
            <person name="Tisserant E."/>
            <person name="Veneault-Fourrey C."/>
            <person name="Joly D.L."/>
            <person name="Hacquard S."/>
            <person name="Amselem J."/>
            <person name="Cantarel B.L."/>
            <person name="Chiu R."/>
            <person name="Coutinho P.M."/>
            <person name="Feau N."/>
            <person name="Field M."/>
            <person name="Frey P."/>
            <person name="Gelhaye E."/>
            <person name="Goldberg J."/>
            <person name="Grabherr M.G."/>
            <person name="Kodira C.D."/>
            <person name="Kohler A."/>
            <person name="Kuees U."/>
            <person name="Lindquist E.A."/>
            <person name="Lucas S.M."/>
            <person name="Mago R."/>
            <person name="Mauceli E."/>
            <person name="Morin E."/>
            <person name="Murat C."/>
            <person name="Pangilinan J.L."/>
            <person name="Park R."/>
            <person name="Pearson M."/>
            <person name="Quesneville H."/>
            <person name="Rouhier N."/>
            <person name="Sakthikumar S."/>
            <person name="Salamov A.A."/>
            <person name="Schmutz J."/>
            <person name="Selles B."/>
            <person name="Shapiro H."/>
            <person name="Tanguay P."/>
            <person name="Tuskan G.A."/>
            <person name="Henrissat B."/>
            <person name="Van de Peer Y."/>
            <person name="Rouze P."/>
            <person name="Ellis J.G."/>
            <person name="Dodds P.N."/>
            <person name="Schein J.E."/>
            <person name="Zhong S."/>
            <person name="Hamelin R.C."/>
            <person name="Grigoriev I.V."/>
            <person name="Szabo L.J."/>
            <person name="Martin F."/>
        </authorList>
    </citation>
    <scope>NUCLEOTIDE SEQUENCE [LARGE SCALE GENOMIC DNA]</scope>
    <source>
        <strain evidence="5">98AG31 / pathotype 3-4-7</strain>
    </source>
</reference>
<dbReference type="HOGENOM" id="CLU_545220_0_0_1"/>
<organism evidence="5">
    <name type="scientific">Melampsora larici-populina (strain 98AG31 / pathotype 3-4-7)</name>
    <name type="common">Poplar leaf rust fungus</name>
    <dbReference type="NCBI Taxonomy" id="747676"/>
    <lineage>
        <taxon>Eukaryota</taxon>
        <taxon>Fungi</taxon>
        <taxon>Dikarya</taxon>
        <taxon>Basidiomycota</taxon>
        <taxon>Pucciniomycotina</taxon>
        <taxon>Pucciniomycetes</taxon>
        <taxon>Pucciniales</taxon>
        <taxon>Melampsoraceae</taxon>
        <taxon>Melampsora</taxon>
    </lineage>
</organism>
<keyword evidence="5" id="KW-1185">Reference proteome</keyword>
<dbReference type="OrthoDB" id="498125at2759"/>
<evidence type="ECO:0000256" key="1">
    <source>
        <dbReference type="SAM" id="Coils"/>
    </source>
</evidence>
<evidence type="ECO:0000256" key="2">
    <source>
        <dbReference type="SAM" id="MobiDB-lite"/>
    </source>
</evidence>
<keyword evidence="3" id="KW-1133">Transmembrane helix</keyword>
<evidence type="ECO:0000313" key="5">
    <source>
        <dbReference type="Proteomes" id="UP000001072"/>
    </source>
</evidence>
<dbReference type="InParanoid" id="F4RPX6"/>
<keyword evidence="3" id="KW-0472">Membrane</keyword>
<feature type="region of interest" description="Disordered" evidence="2">
    <location>
        <begin position="265"/>
        <end position="303"/>
    </location>
</feature>
<protein>
    <submittedName>
        <fullName evidence="4">Uncharacterized protein</fullName>
    </submittedName>
</protein>
<feature type="compositionally biased region" description="Low complexity" evidence="2">
    <location>
        <begin position="272"/>
        <end position="292"/>
    </location>
</feature>
<dbReference type="KEGG" id="mlr:MELLADRAFT_116779"/>
<keyword evidence="1" id="KW-0175">Coiled coil</keyword>
<gene>
    <name evidence="4" type="ORF">MELLADRAFT_116779</name>
</gene>
<dbReference type="GeneID" id="18925885"/>
<dbReference type="AlphaFoldDB" id="F4RPX6"/>
<evidence type="ECO:0000313" key="4">
    <source>
        <dbReference type="EMBL" id="EGG05660.1"/>
    </source>
</evidence>
<dbReference type="VEuPathDB" id="FungiDB:MELLADRAFT_116779"/>
<dbReference type="eggNOG" id="ENOG502SVQF">
    <property type="taxonomic scope" value="Eukaryota"/>
</dbReference>
<name>F4RPX6_MELLP</name>
<dbReference type="RefSeq" id="XP_007411149.1">
    <property type="nucleotide sequence ID" value="XM_007411087.1"/>
</dbReference>
<dbReference type="STRING" id="747676.F4RPX6"/>
<dbReference type="EMBL" id="GL883112">
    <property type="protein sequence ID" value="EGG05660.1"/>
    <property type="molecule type" value="Genomic_DNA"/>
</dbReference>